<sequence length="126" mass="14028">MKIIYTWDDQDGEIFLFVLPTTLSATFVRPHRTRHLARPSCGHPRHHTQRDLRAATQDTTLNATFVRPQKATRVRPAAAAAADDNDVTHTGLFLSPASHTNIQKENRFFCFGETGGIFPGVIVAIC</sequence>
<protein>
    <submittedName>
        <fullName evidence="1">Uncharacterized protein</fullName>
    </submittedName>
</protein>
<comment type="caution">
    <text evidence="1">The sequence shown here is derived from an EMBL/GenBank/DDBJ whole genome shotgun (WGS) entry which is preliminary data.</text>
</comment>
<evidence type="ECO:0000313" key="2">
    <source>
        <dbReference type="Proteomes" id="UP000762676"/>
    </source>
</evidence>
<dbReference type="Proteomes" id="UP000762676">
    <property type="component" value="Unassembled WGS sequence"/>
</dbReference>
<proteinExistence type="predicted"/>
<dbReference type="EMBL" id="BMAT01000378">
    <property type="protein sequence ID" value="GFR65316.1"/>
    <property type="molecule type" value="Genomic_DNA"/>
</dbReference>
<dbReference type="AlphaFoldDB" id="A0AAV4EYU0"/>
<gene>
    <name evidence="1" type="ORF">ElyMa_000200700</name>
</gene>
<reference evidence="1 2" key="1">
    <citation type="journal article" date="2021" name="Elife">
        <title>Chloroplast acquisition without the gene transfer in kleptoplastic sea slugs, Plakobranchus ocellatus.</title>
        <authorList>
            <person name="Maeda T."/>
            <person name="Takahashi S."/>
            <person name="Yoshida T."/>
            <person name="Shimamura S."/>
            <person name="Takaki Y."/>
            <person name="Nagai Y."/>
            <person name="Toyoda A."/>
            <person name="Suzuki Y."/>
            <person name="Arimoto A."/>
            <person name="Ishii H."/>
            <person name="Satoh N."/>
            <person name="Nishiyama T."/>
            <person name="Hasebe M."/>
            <person name="Maruyama T."/>
            <person name="Minagawa J."/>
            <person name="Obokata J."/>
            <person name="Shigenobu S."/>
        </authorList>
    </citation>
    <scope>NUCLEOTIDE SEQUENCE [LARGE SCALE GENOMIC DNA]</scope>
</reference>
<accession>A0AAV4EYU0</accession>
<keyword evidence="2" id="KW-1185">Reference proteome</keyword>
<organism evidence="1 2">
    <name type="scientific">Elysia marginata</name>
    <dbReference type="NCBI Taxonomy" id="1093978"/>
    <lineage>
        <taxon>Eukaryota</taxon>
        <taxon>Metazoa</taxon>
        <taxon>Spiralia</taxon>
        <taxon>Lophotrochozoa</taxon>
        <taxon>Mollusca</taxon>
        <taxon>Gastropoda</taxon>
        <taxon>Heterobranchia</taxon>
        <taxon>Euthyneura</taxon>
        <taxon>Panpulmonata</taxon>
        <taxon>Sacoglossa</taxon>
        <taxon>Placobranchoidea</taxon>
        <taxon>Plakobranchidae</taxon>
        <taxon>Elysia</taxon>
    </lineage>
</organism>
<evidence type="ECO:0000313" key="1">
    <source>
        <dbReference type="EMBL" id="GFR65316.1"/>
    </source>
</evidence>
<name>A0AAV4EYU0_9GAST</name>